<proteinExistence type="predicted"/>
<sequence>MPTARYPQCLHLCIGLIILLGLVMLLPNASWANSPPLAPTWIEPDSGAVVSAFDPHFNTNDFIDPDADAHLNSDFEVWDDSLNVRVWSALATNILVHIHLGDGVLEGHLAGESRFDFDRPYRIRARFRDDSGTPNDTSPWSEWIPFRTAPQAQTFPMLLEDMA</sequence>
<dbReference type="EMBL" id="JABDJR010000425">
    <property type="protein sequence ID" value="NNF07193.1"/>
    <property type="molecule type" value="Genomic_DNA"/>
</dbReference>
<evidence type="ECO:0000313" key="1">
    <source>
        <dbReference type="EMBL" id="NNF07193.1"/>
    </source>
</evidence>
<reference evidence="1 2" key="1">
    <citation type="submission" date="2020-03" db="EMBL/GenBank/DDBJ databases">
        <title>Metabolic flexibility allows generalist bacteria to become dominant in a frequently disturbed ecosystem.</title>
        <authorList>
            <person name="Chen Y.-J."/>
            <person name="Leung P.M."/>
            <person name="Bay S.K."/>
            <person name="Hugenholtz P."/>
            <person name="Kessler A.J."/>
            <person name="Shelley G."/>
            <person name="Waite D.W."/>
            <person name="Cook P.L."/>
            <person name="Greening C."/>
        </authorList>
    </citation>
    <scope>NUCLEOTIDE SEQUENCE [LARGE SCALE GENOMIC DNA]</scope>
    <source>
        <strain evidence="1">SS_bin_28</strain>
    </source>
</reference>
<name>A0A7Y2H2Z9_UNCEI</name>
<organism evidence="1 2">
    <name type="scientific">Eiseniibacteriota bacterium</name>
    <dbReference type="NCBI Taxonomy" id="2212470"/>
    <lineage>
        <taxon>Bacteria</taxon>
        <taxon>Candidatus Eiseniibacteriota</taxon>
    </lineage>
</organism>
<dbReference type="Proteomes" id="UP000547674">
    <property type="component" value="Unassembled WGS sequence"/>
</dbReference>
<comment type="caution">
    <text evidence="1">The sequence shown here is derived from an EMBL/GenBank/DDBJ whole genome shotgun (WGS) entry which is preliminary data.</text>
</comment>
<gene>
    <name evidence="1" type="ORF">HKN21_10575</name>
</gene>
<evidence type="ECO:0000313" key="2">
    <source>
        <dbReference type="Proteomes" id="UP000547674"/>
    </source>
</evidence>
<accession>A0A7Y2H2Z9</accession>
<protein>
    <submittedName>
        <fullName evidence="1">Uncharacterized protein</fullName>
    </submittedName>
</protein>
<dbReference type="AlphaFoldDB" id="A0A7Y2H2Z9"/>
<feature type="non-terminal residue" evidence="1">
    <location>
        <position position="163"/>
    </location>
</feature>